<proteinExistence type="predicted"/>
<dbReference type="EMBL" id="FWWT01000005">
    <property type="protein sequence ID" value="SMB80506.1"/>
    <property type="molecule type" value="Genomic_DNA"/>
</dbReference>
<dbReference type="CDD" id="cd10439">
    <property type="entry name" value="GIY-YIG_COG3410"/>
    <property type="match status" value="1"/>
</dbReference>
<dbReference type="Gene3D" id="3.40.50.300">
    <property type="entry name" value="P-loop containing nucleotide triphosphate hydrolases"/>
    <property type="match status" value="1"/>
</dbReference>
<dbReference type="SMART" id="SM00487">
    <property type="entry name" value="DEXDc"/>
    <property type="match status" value="1"/>
</dbReference>
<sequence>MALIKSFEYNLDKLEDIKKYKYGRNWPVVYVLEGGKDAYVGETVHAYNRSCQHWVKEERKKLDFIHIIGDHDFNKSATLDIESLLIEHMAADGTYKLQNSNGGLVNHNYYDKEKYKSKFEVIWGELKKKGVVKKGLFELRNSDLFKYSPYKALNEQQCAVVNEIKESIIQNESSRHLIQGEPGTGKTIVAIYLMKQLKECEETKNLKVGLVVPMTSLRATLRKVFKSVKDLNSGMVLSPFDVIKDRYDILIVDEAHRLNRRVKISNMGAFDNVNLKLGLDTKESDQLDWIKLSAKHIILCYDGKQSVRPSDILPSKIEALNAKKHMIKSQMRVLGGQDYIEYIENILHMKQEENKKFSKYDFMLFDHIEDMYNQIRQRDQSYGLSRLVAGYAWEWKSKKDKNLDDIVIQGKGFKWNSVNKDWINSKSALDEVGCIHTIQGYDLNYTGVIIGKDIKYRNGKIVVDKDCYFDKYGKPVASDLDMLDFYILNIYKTLLTRGIRGTYVYVCDEELRMYLKRYIQTYTKQNIYLEDDKYELKVAEEPINYEK</sequence>
<dbReference type="Proteomes" id="UP000192731">
    <property type="component" value="Unassembled WGS sequence"/>
</dbReference>
<feature type="domain" description="Helicase ATP-binding" evidence="1">
    <location>
        <begin position="149"/>
        <end position="293"/>
    </location>
</feature>
<organism evidence="2 3">
    <name type="scientific">Desulfonispora thiosulfatigenes DSM 11270</name>
    <dbReference type="NCBI Taxonomy" id="656914"/>
    <lineage>
        <taxon>Bacteria</taxon>
        <taxon>Bacillati</taxon>
        <taxon>Bacillota</taxon>
        <taxon>Clostridia</taxon>
        <taxon>Eubacteriales</taxon>
        <taxon>Peptococcaceae</taxon>
        <taxon>Desulfonispora</taxon>
    </lineage>
</organism>
<keyword evidence="3" id="KW-1185">Reference proteome</keyword>
<dbReference type="OrthoDB" id="3193269at2"/>
<dbReference type="Pfam" id="PF09848">
    <property type="entry name" value="SLFN-g3_helicase"/>
    <property type="match status" value="1"/>
</dbReference>
<dbReference type="InterPro" id="IPR027417">
    <property type="entry name" value="P-loop_NTPase"/>
</dbReference>
<evidence type="ECO:0000313" key="3">
    <source>
        <dbReference type="Proteomes" id="UP000192731"/>
    </source>
</evidence>
<accession>A0A1W1UHC8</accession>
<dbReference type="RefSeq" id="WP_084051988.1">
    <property type="nucleotide sequence ID" value="NZ_FWWT01000005.1"/>
</dbReference>
<name>A0A1W1UHC8_DESTI</name>
<dbReference type="STRING" id="656914.SAMN00017405_0891"/>
<gene>
    <name evidence="2" type="ORF">SAMN00017405_0891</name>
</gene>
<protein>
    <recommendedName>
        <fullName evidence="1">Helicase ATP-binding domain-containing protein</fullName>
    </recommendedName>
</protein>
<dbReference type="InterPro" id="IPR018647">
    <property type="entry name" value="SLFN_3-like_DNA/RNA_helicase"/>
</dbReference>
<evidence type="ECO:0000313" key="2">
    <source>
        <dbReference type="EMBL" id="SMB80506.1"/>
    </source>
</evidence>
<dbReference type="AlphaFoldDB" id="A0A1W1UHC8"/>
<dbReference type="InterPro" id="IPR014001">
    <property type="entry name" value="Helicase_ATP-bd"/>
</dbReference>
<dbReference type="SUPFAM" id="SSF52540">
    <property type="entry name" value="P-loop containing nucleoside triphosphate hydrolases"/>
    <property type="match status" value="1"/>
</dbReference>
<reference evidence="2 3" key="1">
    <citation type="submission" date="2017-04" db="EMBL/GenBank/DDBJ databases">
        <authorList>
            <person name="Afonso C.L."/>
            <person name="Miller P.J."/>
            <person name="Scott M.A."/>
            <person name="Spackman E."/>
            <person name="Goraichik I."/>
            <person name="Dimitrov K.M."/>
            <person name="Suarez D.L."/>
            <person name="Swayne D.E."/>
        </authorList>
    </citation>
    <scope>NUCLEOTIDE SEQUENCE [LARGE SCALE GENOMIC DNA]</scope>
    <source>
        <strain evidence="2 3">DSM 11270</strain>
    </source>
</reference>
<evidence type="ECO:0000259" key="1">
    <source>
        <dbReference type="SMART" id="SM00487"/>
    </source>
</evidence>